<name>A0A919YAF9_9BACL</name>
<feature type="transmembrane region" description="Helical" evidence="1">
    <location>
        <begin position="24"/>
        <end position="43"/>
    </location>
</feature>
<dbReference type="AlphaFoldDB" id="A0A919YAF9"/>
<dbReference type="SUPFAM" id="SSF103473">
    <property type="entry name" value="MFS general substrate transporter"/>
    <property type="match status" value="1"/>
</dbReference>
<keyword evidence="3" id="KW-1185">Reference proteome</keyword>
<comment type="caution">
    <text evidence="2">The sequence shown here is derived from an EMBL/GenBank/DDBJ whole genome shotgun (WGS) entry which is preliminary data.</text>
</comment>
<gene>
    <name evidence="2" type="ORF">J34TS1_15640</name>
</gene>
<accession>A0A919YAF9</accession>
<dbReference type="Proteomes" id="UP000682811">
    <property type="component" value="Unassembled WGS sequence"/>
</dbReference>
<dbReference type="InterPro" id="IPR036259">
    <property type="entry name" value="MFS_trans_sf"/>
</dbReference>
<reference evidence="2 3" key="1">
    <citation type="submission" date="2021-03" db="EMBL/GenBank/DDBJ databases">
        <title>Antimicrobial resistance genes in bacteria isolated from Japanese honey, and their potential for conferring macrolide and lincosamide resistance in the American foulbrood pathogen Paenibacillus larvae.</title>
        <authorList>
            <person name="Okamoto M."/>
            <person name="Kumagai M."/>
            <person name="Kanamori H."/>
            <person name="Takamatsu D."/>
        </authorList>
    </citation>
    <scope>NUCLEOTIDE SEQUENCE [LARGE SCALE GENOMIC DNA]</scope>
    <source>
        <strain evidence="2 3">J34TS1</strain>
    </source>
</reference>
<evidence type="ECO:0000313" key="2">
    <source>
        <dbReference type="EMBL" id="GIO46799.1"/>
    </source>
</evidence>
<keyword evidence="1" id="KW-0812">Transmembrane</keyword>
<keyword evidence="1" id="KW-0472">Membrane</keyword>
<protein>
    <submittedName>
        <fullName evidence="2">Uncharacterized protein</fullName>
    </submittedName>
</protein>
<organism evidence="2 3">
    <name type="scientific">Paenibacillus azoreducens</name>
    <dbReference type="NCBI Taxonomy" id="116718"/>
    <lineage>
        <taxon>Bacteria</taxon>
        <taxon>Bacillati</taxon>
        <taxon>Bacillota</taxon>
        <taxon>Bacilli</taxon>
        <taxon>Bacillales</taxon>
        <taxon>Paenibacillaceae</taxon>
        <taxon>Paenibacillus</taxon>
    </lineage>
</organism>
<evidence type="ECO:0000313" key="3">
    <source>
        <dbReference type="Proteomes" id="UP000682811"/>
    </source>
</evidence>
<evidence type="ECO:0000256" key="1">
    <source>
        <dbReference type="SAM" id="Phobius"/>
    </source>
</evidence>
<dbReference type="EMBL" id="BORT01000005">
    <property type="protein sequence ID" value="GIO46799.1"/>
    <property type="molecule type" value="Genomic_DNA"/>
</dbReference>
<keyword evidence="1" id="KW-1133">Transmembrane helix</keyword>
<sequence>MGSVSGIVAGVLGGWMFENLDASVLYRICCGGTICGFIGFFWLRHSFRTAEKQVNTQIEQFN</sequence>
<proteinExistence type="predicted"/>